<dbReference type="Pfam" id="PF12309">
    <property type="entry name" value="KBP_C"/>
    <property type="match status" value="1"/>
</dbReference>
<dbReference type="STRING" id="35570.A0A1I8P6P1"/>
<evidence type="ECO:0000256" key="2">
    <source>
        <dbReference type="ARBA" id="ARBA00010305"/>
    </source>
</evidence>
<evidence type="ECO:0000256" key="5">
    <source>
        <dbReference type="ARBA" id="ARBA00023212"/>
    </source>
</evidence>
<evidence type="ECO:0000313" key="6">
    <source>
        <dbReference type="EnsemblMetazoa" id="SCAU005323-PA"/>
    </source>
</evidence>
<organism evidence="6 7">
    <name type="scientific">Stomoxys calcitrans</name>
    <name type="common">Stable fly</name>
    <name type="synonym">Conops calcitrans</name>
    <dbReference type="NCBI Taxonomy" id="35570"/>
    <lineage>
        <taxon>Eukaryota</taxon>
        <taxon>Metazoa</taxon>
        <taxon>Ecdysozoa</taxon>
        <taxon>Arthropoda</taxon>
        <taxon>Hexapoda</taxon>
        <taxon>Insecta</taxon>
        <taxon>Pterygota</taxon>
        <taxon>Neoptera</taxon>
        <taxon>Endopterygota</taxon>
        <taxon>Diptera</taxon>
        <taxon>Brachycera</taxon>
        <taxon>Muscomorpha</taxon>
        <taxon>Muscoidea</taxon>
        <taxon>Muscidae</taxon>
        <taxon>Stomoxys</taxon>
    </lineage>
</organism>
<dbReference type="PANTHER" id="PTHR46321:SF1">
    <property type="entry name" value="KIF-BINDING PROTEIN"/>
    <property type="match status" value="1"/>
</dbReference>
<dbReference type="Proteomes" id="UP000095300">
    <property type="component" value="Unassembled WGS sequence"/>
</dbReference>
<dbReference type="GO" id="GO:1990535">
    <property type="term" value="P:neuron projection maintenance"/>
    <property type="evidence" value="ECO:0007669"/>
    <property type="project" value="TreeGrafter"/>
</dbReference>
<keyword evidence="4" id="KW-0963">Cytoplasm</keyword>
<evidence type="ECO:0000256" key="4">
    <source>
        <dbReference type="ARBA" id="ARBA00022490"/>
    </source>
</evidence>
<comment type="subcellular location">
    <subcellularLocation>
        <location evidence="1">Cytoplasm</location>
        <location evidence="1">Cytoskeleton</location>
    </subcellularLocation>
</comment>
<accession>A0A1I8P6P1</accession>
<keyword evidence="7" id="KW-1185">Reference proteome</keyword>
<evidence type="ECO:0000256" key="1">
    <source>
        <dbReference type="ARBA" id="ARBA00004245"/>
    </source>
</evidence>
<gene>
    <name evidence="6" type="primary">106085883</name>
</gene>
<protein>
    <recommendedName>
        <fullName evidence="3">KIF-binding protein</fullName>
    </recommendedName>
</protein>
<dbReference type="EnsemblMetazoa" id="SCAU005323-RA">
    <property type="protein sequence ID" value="SCAU005323-PA"/>
    <property type="gene ID" value="SCAU005323"/>
</dbReference>
<sequence length="331" mass="37908">MVIAKEILSDYKEIYEKAFKLVNEESKNDPPTDPFRSHYAARDLLIQMRENLKNELISIKAEEADGGEDEFIFRVLQAFVCRDLGRIHVFCEDPGAGENYLKECLELVQERKMESQAIVPYVGATNEMGIVYANRAEYKKSFDILTEAEKAYKDFKATKKNAWAITDVFGTADEVEEGKGLKELESLYTLCSFYMAQVYGHLGELEKSAQYCHMTLRRQIEAKSYEPIDFALNAATLSQYFIGQNMFKQARHHLAAATLVISEHEATMFEGRNLTEEQKAEIQETFKHRFADVARCWAKYGLALLSASKDRLFNDDEVKLAEGKFFVKLAN</sequence>
<reference evidence="6" key="1">
    <citation type="submission" date="2020-05" db="UniProtKB">
        <authorList>
            <consortium name="EnsemblMetazoa"/>
        </authorList>
    </citation>
    <scope>IDENTIFICATION</scope>
    <source>
        <strain evidence="6">USDA</strain>
    </source>
</reference>
<dbReference type="PANTHER" id="PTHR46321">
    <property type="entry name" value="KIF1-BINDING PROTEIN"/>
    <property type="match status" value="1"/>
</dbReference>
<dbReference type="GO" id="GO:0021952">
    <property type="term" value="P:central nervous system projection neuron axonogenesis"/>
    <property type="evidence" value="ECO:0007669"/>
    <property type="project" value="TreeGrafter"/>
</dbReference>
<dbReference type="AlphaFoldDB" id="A0A1I8P6P1"/>
<keyword evidence="5" id="KW-0206">Cytoskeleton</keyword>
<comment type="similarity">
    <text evidence="2">Belongs to the KIF-binding protein family.</text>
</comment>
<dbReference type="VEuPathDB" id="VectorBase:SCAU005323"/>
<dbReference type="GO" id="GO:0000226">
    <property type="term" value="P:microtubule cytoskeleton organization"/>
    <property type="evidence" value="ECO:0007669"/>
    <property type="project" value="TreeGrafter"/>
</dbReference>
<dbReference type="InterPro" id="IPR022083">
    <property type="entry name" value="KBP"/>
</dbReference>
<dbReference type="Gene3D" id="1.25.40.10">
    <property type="entry name" value="Tetratricopeptide repeat domain"/>
    <property type="match status" value="1"/>
</dbReference>
<name>A0A1I8P6P1_STOCA</name>
<dbReference type="SUPFAM" id="SSF48452">
    <property type="entry name" value="TPR-like"/>
    <property type="match status" value="1"/>
</dbReference>
<dbReference type="GO" id="GO:0005856">
    <property type="term" value="C:cytoskeleton"/>
    <property type="evidence" value="ECO:0007669"/>
    <property type="project" value="UniProtKB-SubCell"/>
</dbReference>
<dbReference type="InterPro" id="IPR011990">
    <property type="entry name" value="TPR-like_helical_dom_sf"/>
</dbReference>
<proteinExistence type="inferred from homology"/>
<evidence type="ECO:0000313" key="7">
    <source>
        <dbReference type="Proteomes" id="UP000095300"/>
    </source>
</evidence>
<evidence type="ECO:0000256" key="3">
    <source>
        <dbReference type="ARBA" id="ARBA00016840"/>
    </source>
</evidence>
<dbReference type="OrthoDB" id="409897at2759"/>